<dbReference type="PROSITE" id="PS01124">
    <property type="entry name" value="HTH_ARAC_FAMILY_2"/>
    <property type="match status" value="1"/>
</dbReference>
<dbReference type="AlphaFoldDB" id="A0A540WMZ9"/>
<feature type="region of interest" description="Disordered" evidence="4">
    <location>
        <begin position="1"/>
        <end position="34"/>
    </location>
</feature>
<keyword evidence="7" id="KW-1185">Reference proteome</keyword>
<name>A0A540WMZ9_9BACT</name>
<comment type="caution">
    <text evidence="6">The sequence shown here is derived from an EMBL/GenBank/DDBJ whole genome shotgun (WGS) entry which is preliminary data.</text>
</comment>
<keyword evidence="3" id="KW-0804">Transcription</keyword>
<dbReference type="GO" id="GO:0043565">
    <property type="term" value="F:sequence-specific DNA binding"/>
    <property type="evidence" value="ECO:0007669"/>
    <property type="project" value="InterPro"/>
</dbReference>
<dbReference type="PANTHER" id="PTHR46796:SF6">
    <property type="entry name" value="ARAC SUBFAMILY"/>
    <property type="match status" value="1"/>
</dbReference>
<keyword evidence="1" id="KW-0805">Transcription regulation</keyword>
<dbReference type="Proteomes" id="UP000315369">
    <property type="component" value="Unassembled WGS sequence"/>
</dbReference>
<dbReference type="InterPro" id="IPR018060">
    <property type="entry name" value="HTH_AraC"/>
</dbReference>
<dbReference type="InterPro" id="IPR009057">
    <property type="entry name" value="Homeodomain-like_sf"/>
</dbReference>
<keyword evidence="2" id="KW-0238">DNA-binding</keyword>
<dbReference type="RefSeq" id="WP_141647837.1">
    <property type="nucleotide sequence ID" value="NZ_VIFM01000259.1"/>
</dbReference>
<feature type="domain" description="HTH araC/xylS-type" evidence="5">
    <location>
        <begin position="187"/>
        <end position="285"/>
    </location>
</feature>
<evidence type="ECO:0000256" key="3">
    <source>
        <dbReference type="ARBA" id="ARBA00023163"/>
    </source>
</evidence>
<evidence type="ECO:0000313" key="6">
    <source>
        <dbReference type="EMBL" id="TQF10381.1"/>
    </source>
</evidence>
<evidence type="ECO:0000259" key="5">
    <source>
        <dbReference type="PROSITE" id="PS01124"/>
    </source>
</evidence>
<sequence length="287" mass="31690">MDLRDGASAPRAASEVGDLGTARHSGVPGRVGLRVEPRTEPRGRVELAPLTEHLLSVHVGPSARMTCHVRQRYSSGDATLLPAGFSGSWVEEEPRRSLTVRLAPALLRLAAEDLGLPPERAGLTPQHRFRDARIEHIVHALEADRTAARPNGRLYTEGLGLALAVHLLNHYPAPREVRGQWSARQSREVTDYIESHLDKNLSLARLARLVEVSTSHFRALFKRSLGMPVHQYVILRRVERARALLQEGTLPISQVALEAGFSHQSHLARCMRRVLGVTPKALARGAR</sequence>
<dbReference type="OrthoDB" id="112032at2"/>
<dbReference type="GO" id="GO:0003700">
    <property type="term" value="F:DNA-binding transcription factor activity"/>
    <property type="evidence" value="ECO:0007669"/>
    <property type="project" value="InterPro"/>
</dbReference>
<protein>
    <submittedName>
        <fullName evidence="6">Helix-turn-helix transcriptional regulator</fullName>
    </submittedName>
</protein>
<organism evidence="6 7">
    <name type="scientific">Myxococcus llanfairpwllgwyngyllgogerychwyrndrobwllllantysiliogogogochensis</name>
    <dbReference type="NCBI Taxonomy" id="2590453"/>
    <lineage>
        <taxon>Bacteria</taxon>
        <taxon>Pseudomonadati</taxon>
        <taxon>Myxococcota</taxon>
        <taxon>Myxococcia</taxon>
        <taxon>Myxococcales</taxon>
        <taxon>Cystobacterineae</taxon>
        <taxon>Myxococcaceae</taxon>
        <taxon>Myxococcus</taxon>
    </lineage>
</organism>
<dbReference type="Gene3D" id="1.10.10.60">
    <property type="entry name" value="Homeodomain-like"/>
    <property type="match status" value="1"/>
</dbReference>
<evidence type="ECO:0000256" key="1">
    <source>
        <dbReference type="ARBA" id="ARBA00023015"/>
    </source>
</evidence>
<dbReference type="SUPFAM" id="SSF46689">
    <property type="entry name" value="Homeodomain-like"/>
    <property type="match status" value="2"/>
</dbReference>
<dbReference type="InterPro" id="IPR050204">
    <property type="entry name" value="AraC_XylS_family_regulators"/>
</dbReference>
<dbReference type="Pfam" id="PF12833">
    <property type="entry name" value="HTH_18"/>
    <property type="match status" value="1"/>
</dbReference>
<reference evidence="6 7" key="1">
    <citation type="submission" date="2019-06" db="EMBL/GenBank/DDBJ databases">
        <authorList>
            <person name="Livingstone P."/>
            <person name="Whitworth D."/>
        </authorList>
    </citation>
    <scope>NUCLEOTIDE SEQUENCE [LARGE SCALE GENOMIC DNA]</scope>
    <source>
        <strain evidence="6 7">AM401</strain>
    </source>
</reference>
<evidence type="ECO:0000256" key="4">
    <source>
        <dbReference type="SAM" id="MobiDB-lite"/>
    </source>
</evidence>
<proteinExistence type="predicted"/>
<dbReference type="PANTHER" id="PTHR46796">
    <property type="entry name" value="HTH-TYPE TRANSCRIPTIONAL ACTIVATOR RHAS-RELATED"/>
    <property type="match status" value="1"/>
</dbReference>
<dbReference type="SMART" id="SM00342">
    <property type="entry name" value="HTH_ARAC"/>
    <property type="match status" value="1"/>
</dbReference>
<dbReference type="EMBL" id="VIFM01000259">
    <property type="protein sequence ID" value="TQF10381.1"/>
    <property type="molecule type" value="Genomic_DNA"/>
</dbReference>
<evidence type="ECO:0000256" key="2">
    <source>
        <dbReference type="ARBA" id="ARBA00023125"/>
    </source>
</evidence>
<gene>
    <name evidence="6" type="ORF">FJV41_39775</name>
</gene>
<accession>A0A540WMZ9</accession>
<evidence type="ECO:0000313" key="7">
    <source>
        <dbReference type="Proteomes" id="UP000315369"/>
    </source>
</evidence>